<dbReference type="GO" id="GO:0098553">
    <property type="term" value="C:lumenal side of endoplasmic reticulum membrane"/>
    <property type="evidence" value="ECO:0007669"/>
    <property type="project" value="TreeGrafter"/>
</dbReference>
<dbReference type="AlphaFoldDB" id="A0A6A5UDC0"/>
<dbReference type="InterPro" id="IPR007369">
    <property type="entry name" value="Peptidase_A22B_SPP"/>
</dbReference>
<proteinExistence type="inferred from homology"/>
<comment type="subcellular location">
    <subcellularLocation>
        <location evidence="1">Endoplasmic reticulum membrane</location>
        <topology evidence="1">Multi-pass membrane protein</topology>
    </subcellularLocation>
</comment>
<feature type="transmembrane region" description="Helical" evidence="9">
    <location>
        <begin position="88"/>
        <end position="109"/>
    </location>
</feature>
<evidence type="ECO:0000256" key="3">
    <source>
        <dbReference type="ARBA" id="ARBA00022692"/>
    </source>
</evidence>
<evidence type="ECO:0008006" key="12">
    <source>
        <dbReference type="Google" id="ProtNLM"/>
    </source>
</evidence>
<feature type="transmembrane region" description="Helical" evidence="9">
    <location>
        <begin position="338"/>
        <end position="358"/>
    </location>
</feature>
<dbReference type="GO" id="GO:0098554">
    <property type="term" value="C:cytoplasmic side of endoplasmic reticulum membrane"/>
    <property type="evidence" value="ECO:0007669"/>
    <property type="project" value="TreeGrafter"/>
</dbReference>
<organism evidence="10 11">
    <name type="scientific">Byssothecium circinans</name>
    <dbReference type="NCBI Taxonomy" id="147558"/>
    <lineage>
        <taxon>Eukaryota</taxon>
        <taxon>Fungi</taxon>
        <taxon>Dikarya</taxon>
        <taxon>Ascomycota</taxon>
        <taxon>Pezizomycotina</taxon>
        <taxon>Dothideomycetes</taxon>
        <taxon>Pleosporomycetidae</taxon>
        <taxon>Pleosporales</taxon>
        <taxon>Massarineae</taxon>
        <taxon>Massarinaceae</taxon>
        <taxon>Byssothecium</taxon>
    </lineage>
</organism>
<evidence type="ECO:0000256" key="5">
    <source>
        <dbReference type="ARBA" id="ARBA00022824"/>
    </source>
</evidence>
<dbReference type="PANTHER" id="PTHR12174:SF23">
    <property type="entry name" value="MINOR HISTOCOMPATIBILITY ANTIGEN H13"/>
    <property type="match status" value="1"/>
</dbReference>
<feature type="transmembrane region" description="Helical" evidence="9">
    <location>
        <begin position="425"/>
        <end position="448"/>
    </location>
</feature>
<feature type="transmembrane region" description="Helical" evidence="9">
    <location>
        <begin position="25"/>
        <end position="45"/>
    </location>
</feature>
<feature type="compositionally biased region" description="Basic and acidic residues" evidence="8">
    <location>
        <begin position="582"/>
        <end position="608"/>
    </location>
</feature>
<evidence type="ECO:0000256" key="1">
    <source>
        <dbReference type="ARBA" id="ARBA00004477"/>
    </source>
</evidence>
<feature type="region of interest" description="Disordered" evidence="8">
    <location>
        <begin position="577"/>
        <end position="621"/>
    </location>
</feature>
<feature type="transmembrane region" description="Helical" evidence="9">
    <location>
        <begin position="454"/>
        <end position="472"/>
    </location>
</feature>
<evidence type="ECO:0000313" key="10">
    <source>
        <dbReference type="EMBL" id="KAF1962748.1"/>
    </source>
</evidence>
<feature type="region of interest" description="Disordered" evidence="8">
    <location>
        <begin position="487"/>
        <end position="559"/>
    </location>
</feature>
<keyword evidence="3 9" id="KW-0812">Transmembrane</keyword>
<feature type="compositionally biased region" description="Basic and acidic residues" evidence="8">
    <location>
        <begin position="547"/>
        <end position="559"/>
    </location>
</feature>
<evidence type="ECO:0000313" key="11">
    <source>
        <dbReference type="Proteomes" id="UP000800035"/>
    </source>
</evidence>
<evidence type="ECO:0000256" key="4">
    <source>
        <dbReference type="ARBA" id="ARBA00022801"/>
    </source>
</evidence>
<dbReference type="GO" id="GO:0033619">
    <property type="term" value="P:membrane protein proteolysis"/>
    <property type="evidence" value="ECO:0007669"/>
    <property type="project" value="TreeGrafter"/>
</dbReference>
<keyword evidence="11" id="KW-1185">Reference proteome</keyword>
<dbReference type="Pfam" id="PF04258">
    <property type="entry name" value="Peptidase_A22B"/>
    <property type="match status" value="1"/>
</dbReference>
<keyword evidence="7 9" id="KW-0472">Membrane</keyword>
<evidence type="ECO:0000256" key="7">
    <source>
        <dbReference type="ARBA" id="ARBA00023136"/>
    </source>
</evidence>
<feature type="compositionally biased region" description="Acidic residues" evidence="8">
    <location>
        <begin position="64"/>
        <end position="76"/>
    </location>
</feature>
<dbReference type="GO" id="GO:0006465">
    <property type="term" value="P:signal peptide processing"/>
    <property type="evidence" value="ECO:0007669"/>
    <property type="project" value="TreeGrafter"/>
</dbReference>
<dbReference type="InterPro" id="IPR006639">
    <property type="entry name" value="Preselin/SPP"/>
</dbReference>
<reference evidence="10" key="1">
    <citation type="journal article" date="2020" name="Stud. Mycol.">
        <title>101 Dothideomycetes genomes: a test case for predicting lifestyles and emergence of pathogens.</title>
        <authorList>
            <person name="Haridas S."/>
            <person name="Albert R."/>
            <person name="Binder M."/>
            <person name="Bloem J."/>
            <person name="Labutti K."/>
            <person name="Salamov A."/>
            <person name="Andreopoulos B."/>
            <person name="Baker S."/>
            <person name="Barry K."/>
            <person name="Bills G."/>
            <person name="Bluhm B."/>
            <person name="Cannon C."/>
            <person name="Castanera R."/>
            <person name="Culley D."/>
            <person name="Daum C."/>
            <person name="Ezra D."/>
            <person name="Gonzalez J."/>
            <person name="Henrissat B."/>
            <person name="Kuo A."/>
            <person name="Liang C."/>
            <person name="Lipzen A."/>
            <person name="Lutzoni F."/>
            <person name="Magnuson J."/>
            <person name="Mondo S."/>
            <person name="Nolan M."/>
            <person name="Ohm R."/>
            <person name="Pangilinan J."/>
            <person name="Park H.-J."/>
            <person name="Ramirez L."/>
            <person name="Alfaro M."/>
            <person name="Sun H."/>
            <person name="Tritt A."/>
            <person name="Yoshinaga Y."/>
            <person name="Zwiers L.-H."/>
            <person name="Turgeon B."/>
            <person name="Goodwin S."/>
            <person name="Spatafora J."/>
            <person name="Crous P."/>
            <person name="Grigoriev I."/>
        </authorList>
    </citation>
    <scope>NUCLEOTIDE SEQUENCE</scope>
    <source>
        <strain evidence="10">CBS 675.92</strain>
    </source>
</reference>
<evidence type="ECO:0000256" key="2">
    <source>
        <dbReference type="ARBA" id="ARBA00006859"/>
    </source>
</evidence>
<feature type="transmembrane region" description="Helical" evidence="9">
    <location>
        <begin position="121"/>
        <end position="141"/>
    </location>
</feature>
<dbReference type="PANTHER" id="PTHR12174">
    <property type="entry name" value="SIGNAL PEPTIDE PEPTIDASE"/>
    <property type="match status" value="1"/>
</dbReference>
<feature type="transmembrane region" description="Helical" evidence="9">
    <location>
        <begin position="275"/>
        <end position="295"/>
    </location>
</feature>
<dbReference type="Proteomes" id="UP000800035">
    <property type="component" value="Unassembled WGS sequence"/>
</dbReference>
<keyword evidence="4" id="KW-0378">Hydrolase</keyword>
<evidence type="ECO:0000256" key="8">
    <source>
        <dbReference type="SAM" id="MobiDB-lite"/>
    </source>
</evidence>
<dbReference type="OrthoDB" id="29661at2759"/>
<dbReference type="EMBL" id="ML976978">
    <property type="protein sequence ID" value="KAF1962748.1"/>
    <property type="molecule type" value="Genomic_DNA"/>
</dbReference>
<protein>
    <recommendedName>
        <fullName evidence="12">Intramembrane protease 2</fullName>
    </recommendedName>
</protein>
<evidence type="ECO:0000256" key="6">
    <source>
        <dbReference type="ARBA" id="ARBA00022989"/>
    </source>
</evidence>
<dbReference type="GO" id="GO:0042500">
    <property type="term" value="F:aspartic endopeptidase activity, intramembrane cleaving"/>
    <property type="evidence" value="ECO:0007669"/>
    <property type="project" value="InterPro"/>
</dbReference>
<keyword evidence="5" id="KW-0256">Endoplasmic reticulum</keyword>
<name>A0A6A5UDC0_9PLEO</name>
<gene>
    <name evidence="10" type="ORF">CC80DRAFT_461060</name>
</gene>
<accession>A0A6A5UDC0</accession>
<feature type="region of interest" description="Disordered" evidence="8">
    <location>
        <begin position="48"/>
        <end position="82"/>
    </location>
</feature>
<feature type="compositionally biased region" description="Basic and acidic residues" evidence="8">
    <location>
        <begin position="515"/>
        <end position="527"/>
    </location>
</feature>
<sequence>MEDASGLWARITQQFSEIQPFIPTYIHLILSALFPIVTGAHASLARPSSAAKPAKKHRKHPDDDSSTDSEDEEEEEEHKMEGLSPTDAIMMPLFAGMTLAGLYFLIKWLKDPALLNKLLNWYFALFGIFSVSRLITGALDIGHSIIFPHRYALGGALYHVRQGEKGAIPVAGDTKGKEAISSPLPGFLANIPLSDGFRKLLWNDRAMPGNKWTLKLYLHRIFAGKVLIGPHGMVGAVAGTLAVAYFNFVDKPWYLTNLMGFGFSYGALQLMSPTDFYTGSLILGALFFYDIYFVFYTPMMVTVAKSLDVPIKLMFPRPPPADDPTGKAGHAMLGLGDVVLPGIMIGLALRFDLFLFYLRRQKRIQGASTGEETVEKPKYHSLAGRWSDHFWTHSLITGNPRFKISQDINSKETEKAEAPFTFPKTYFTASLVGYIAGMLCTLGVMHIWGHAQPALLYLVPGVLGSLWLTALARGELSLMWQFSEASEEEEETKDKSDSTNAKKTAPTRSSFFSLSDKKSQEREDRAKKALSKHVQMDDESGNDGSDAEQRSKVKDLAGHRSEREVFSFSIEAPWKLKSPRSVAKDDKEKDKLNWAPSDNEKATGKENDTVEPSGKRVRLRK</sequence>
<comment type="similarity">
    <text evidence="2">Belongs to the peptidase A22B family.</text>
</comment>
<evidence type="ECO:0000256" key="9">
    <source>
        <dbReference type="SAM" id="Phobius"/>
    </source>
</evidence>
<keyword evidence="6 9" id="KW-1133">Transmembrane helix</keyword>
<feature type="transmembrane region" description="Helical" evidence="9">
    <location>
        <begin position="226"/>
        <end position="246"/>
    </location>
</feature>
<dbReference type="SMART" id="SM00730">
    <property type="entry name" value="PSN"/>
    <property type="match status" value="1"/>
</dbReference>